<dbReference type="GO" id="GO:0005840">
    <property type="term" value="C:ribosome"/>
    <property type="evidence" value="ECO:0007669"/>
    <property type="project" value="UniProtKB-KW"/>
</dbReference>
<dbReference type="GO" id="GO:0005737">
    <property type="term" value="C:cytoplasm"/>
    <property type="evidence" value="ECO:0007669"/>
    <property type="project" value="UniProtKB-ARBA"/>
</dbReference>
<sequence length="103" mass="11341">MYAIIETGGKQIRVEEGAEIFVEKLPAEAGEAVEFDKVLLVSADELKVGKPYVEGAKVSGKVVKQGKGKKLTIIKYKPKKGSTRRKQGHRQPYTKIVIESIEA</sequence>
<protein>
    <recommendedName>
        <fullName evidence="4">Large ribosomal subunit protein bL21</fullName>
    </recommendedName>
</protein>
<dbReference type="PANTHER" id="PTHR21349:SF0">
    <property type="entry name" value="LARGE RIBOSOMAL SUBUNIT PROTEIN BL21M"/>
    <property type="match status" value="1"/>
</dbReference>
<dbReference type="Proteomes" id="UP000823896">
    <property type="component" value="Unassembled WGS sequence"/>
</dbReference>
<dbReference type="NCBIfam" id="TIGR00061">
    <property type="entry name" value="L21"/>
    <property type="match status" value="1"/>
</dbReference>
<dbReference type="EMBL" id="DWWM01000057">
    <property type="protein sequence ID" value="HJC37342.1"/>
    <property type="molecule type" value="Genomic_DNA"/>
</dbReference>
<dbReference type="HAMAP" id="MF_01363">
    <property type="entry name" value="Ribosomal_bL21"/>
    <property type="match status" value="1"/>
</dbReference>
<dbReference type="AlphaFoldDB" id="A0A9D2NSY4"/>
<comment type="subunit">
    <text evidence="4">Part of the 50S ribosomal subunit. Contacts protein L20.</text>
</comment>
<comment type="similarity">
    <text evidence="1 4 5">Belongs to the bacterial ribosomal protein bL21 family.</text>
</comment>
<dbReference type="GO" id="GO:1990904">
    <property type="term" value="C:ribonucleoprotein complex"/>
    <property type="evidence" value="ECO:0007669"/>
    <property type="project" value="UniProtKB-KW"/>
</dbReference>
<organism evidence="6 7">
    <name type="scientific">Candidatus Merdibacter merdavium</name>
    <dbReference type="NCBI Taxonomy" id="2838692"/>
    <lineage>
        <taxon>Bacteria</taxon>
        <taxon>Bacillati</taxon>
        <taxon>Bacillota</taxon>
        <taxon>Erysipelotrichia</taxon>
        <taxon>Erysipelotrichales</taxon>
        <taxon>Erysipelotrichaceae</taxon>
        <taxon>Merdibacter</taxon>
    </lineage>
</organism>
<gene>
    <name evidence="4 6" type="primary">rplU</name>
    <name evidence="6" type="ORF">H9702_09485</name>
</gene>
<dbReference type="PANTHER" id="PTHR21349">
    <property type="entry name" value="50S RIBOSOMAL PROTEIN L21"/>
    <property type="match status" value="1"/>
</dbReference>
<dbReference type="GO" id="GO:0019843">
    <property type="term" value="F:rRNA binding"/>
    <property type="evidence" value="ECO:0007669"/>
    <property type="project" value="UniProtKB-UniRule"/>
</dbReference>
<evidence type="ECO:0000256" key="2">
    <source>
        <dbReference type="ARBA" id="ARBA00022980"/>
    </source>
</evidence>
<reference evidence="6" key="1">
    <citation type="journal article" date="2021" name="PeerJ">
        <title>Extensive microbial diversity within the chicken gut microbiome revealed by metagenomics and culture.</title>
        <authorList>
            <person name="Gilroy R."/>
            <person name="Ravi A."/>
            <person name="Getino M."/>
            <person name="Pursley I."/>
            <person name="Horton D.L."/>
            <person name="Alikhan N.F."/>
            <person name="Baker D."/>
            <person name="Gharbi K."/>
            <person name="Hall N."/>
            <person name="Watson M."/>
            <person name="Adriaenssens E.M."/>
            <person name="Foster-Nyarko E."/>
            <person name="Jarju S."/>
            <person name="Secka A."/>
            <person name="Antonio M."/>
            <person name="Oren A."/>
            <person name="Chaudhuri R.R."/>
            <person name="La Ragione R."/>
            <person name="Hildebrand F."/>
            <person name="Pallen M.J."/>
        </authorList>
    </citation>
    <scope>NUCLEOTIDE SEQUENCE</scope>
    <source>
        <strain evidence="6">CHK187-11901</strain>
    </source>
</reference>
<dbReference type="InterPro" id="IPR028909">
    <property type="entry name" value="bL21-like"/>
</dbReference>
<evidence type="ECO:0000313" key="6">
    <source>
        <dbReference type="EMBL" id="HJC37342.1"/>
    </source>
</evidence>
<keyword evidence="4 5" id="KW-0699">rRNA-binding</keyword>
<dbReference type="InterPro" id="IPR036164">
    <property type="entry name" value="bL21-like_sf"/>
</dbReference>
<comment type="function">
    <text evidence="4 5">This protein binds to 23S rRNA in the presence of protein L20.</text>
</comment>
<proteinExistence type="inferred from homology"/>
<dbReference type="GO" id="GO:0006412">
    <property type="term" value="P:translation"/>
    <property type="evidence" value="ECO:0007669"/>
    <property type="project" value="UniProtKB-UniRule"/>
</dbReference>
<dbReference type="GO" id="GO:0003735">
    <property type="term" value="F:structural constituent of ribosome"/>
    <property type="evidence" value="ECO:0007669"/>
    <property type="project" value="InterPro"/>
</dbReference>
<comment type="caution">
    <text evidence="6">The sequence shown here is derived from an EMBL/GenBank/DDBJ whole genome shotgun (WGS) entry which is preliminary data.</text>
</comment>
<dbReference type="Pfam" id="PF00829">
    <property type="entry name" value="Ribosomal_L21p"/>
    <property type="match status" value="1"/>
</dbReference>
<evidence type="ECO:0000256" key="4">
    <source>
        <dbReference type="HAMAP-Rule" id="MF_01363"/>
    </source>
</evidence>
<dbReference type="SUPFAM" id="SSF141091">
    <property type="entry name" value="L21p-like"/>
    <property type="match status" value="1"/>
</dbReference>
<evidence type="ECO:0000313" key="7">
    <source>
        <dbReference type="Proteomes" id="UP000823896"/>
    </source>
</evidence>
<keyword evidence="3 4" id="KW-0687">Ribonucleoprotein</keyword>
<evidence type="ECO:0000256" key="3">
    <source>
        <dbReference type="ARBA" id="ARBA00023274"/>
    </source>
</evidence>
<reference evidence="6" key="2">
    <citation type="submission" date="2021-04" db="EMBL/GenBank/DDBJ databases">
        <authorList>
            <person name="Gilroy R."/>
        </authorList>
    </citation>
    <scope>NUCLEOTIDE SEQUENCE</scope>
    <source>
        <strain evidence="6">CHK187-11901</strain>
    </source>
</reference>
<evidence type="ECO:0000256" key="1">
    <source>
        <dbReference type="ARBA" id="ARBA00008563"/>
    </source>
</evidence>
<accession>A0A9D2NSY4</accession>
<evidence type="ECO:0000256" key="5">
    <source>
        <dbReference type="RuleBase" id="RU000562"/>
    </source>
</evidence>
<keyword evidence="2 4" id="KW-0689">Ribosomal protein</keyword>
<keyword evidence="4 5" id="KW-0694">RNA-binding</keyword>
<dbReference type="InterPro" id="IPR001787">
    <property type="entry name" value="Ribosomal_bL21"/>
</dbReference>
<name>A0A9D2NSY4_9FIRM</name>